<reference evidence="1 2" key="1">
    <citation type="submission" date="2019-05" db="EMBL/GenBank/DDBJ databases">
        <title>Arcobacter cibarius and Arcobacter thereius providing challenges in identification an antibiotic susceptibility and Quinolone resistance.</title>
        <authorList>
            <person name="Busch A."/>
            <person name="Hanel I."/>
            <person name="Hotzel H."/>
            <person name="Tomaso H."/>
        </authorList>
    </citation>
    <scope>NUCLEOTIDE SEQUENCE [LARGE SCALE GENOMIC DNA]</scope>
    <source>
        <strain evidence="1 2">17CS1191_2</strain>
    </source>
</reference>
<evidence type="ECO:0000313" key="2">
    <source>
        <dbReference type="Proteomes" id="UP000308001"/>
    </source>
</evidence>
<protein>
    <submittedName>
        <fullName evidence="1">Uncharacterized protein</fullName>
    </submittedName>
</protein>
<sequence length="366" mass="42894">MSLKIIKPKTRPVQIEPWFFRYLTNNEIKVVSAILTYADMRDRSKNSFPSNRSIAFYCGYDLIEKGKTLEKYEALETEEEKKKFKEKLLKYAINTVKATKRALIEKGILQTVTSGKAGKQTTDHILDLEWKKEQYIKEHDEFFNEKELPTEEEKNDLALKQMEELVRLQKEGNISKESLAKRLQQLSSMVNAENINEEKIPVEDAEKVANHIMNSDKIQSQILSGKIANKESYQKSIINLIKKGEFVGAEEQYESLKNKEKEEIEAILEFSIEEQEKTLLYKKQILTFRELERKDDLFFSSYISSHGQIYNFLVTDKQIKYYLANQNFTKSSKEWINNYLNRSLEYLEKNKIKNKGEIMNVPVSTS</sequence>
<evidence type="ECO:0000313" key="1">
    <source>
        <dbReference type="EMBL" id="TLS71047.1"/>
    </source>
</evidence>
<dbReference type="Proteomes" id="UP000308001">
    <property type="component" value="Unassembled WGS sequence"/>
</dbReference>
<name>A0A5R9GWN6_9BACT</name>
<dbReference type="AlphaFoldDB" id="A0A5R9GWN6"/>
<comment type="caution">
    <text evidence="1">The sequence shown here is derived from an EMBL/GenBank/DDBJ whole genome shotgun (WGS) entry which is preliminary data.</text>
</comment>
<dbReference type="RefSeq" id="WP_138140002.1">
    <property type="nucleotide sequence ID" value="NZ_VBUF01000005.1"/>
</dbReference>
<accession>A0A5R9GWN6</accession>
<dbReference type="EMBL" id="VBUF01000005">
    <property type="protein sequence ID" value="TLS71047.1"/>
    <property type="molecule type" value="Genomic_DNA"/>
</dbReference>
<organism evidence="1 2">
    <name type="scientific">Aliarcobacter thereius</name>
    <dbReference type="NCBI Taxonomy" id="544718"/>
    <lineage>
        <taxon>Bacteria</taxon>
        <taxon>Pseudomonadati</taxon>
        <taxon>Campylobacterota</taxon>
        <taxon>Epsilonproteobacteria</taxon>
        <taxon>Campylobacterales</taxon>
        <taxon>Arcobacteraceae</taxon>
        <taxon>Aliarcobacter</taxon>
    </lineage>
</organism>
<gene>
    <name evidence="1" type="ORF">FE246_08780</name>
</gene>
<proteinExistence type="predicted"/>